<feature type="transmembrane region" description="Helical" evidence="7">
    <location>
        <begin position="40"/>
        <end position="63"/>
    </location>
</feature>
<sequence length="310" mass="31729">MPLRPAGGRAGLPGRRRRRGVTPRRPRGAGRPARPGWVDAVTALAAALAAAAAILLVGGRTSLLQERLGRPVRPAMRRERRPSPVARLGLLTVAGALAGAVVAGPVAAAGGALAAPVGRWWLSRRRARSVRSRREAEVADACLALAGELSAGVPPRHCLAVVAAEWPDLFGAAAGRSALGGDPVQALRETARQPGASPLTAVAAAWEVSDRTGAGLSSVLTSVADSLRAEAAVRREAGAQLAAVRATSRLMACLPVVTLLLFSGGDGDAVEFLTTSPYGVVCLMAAAGFIAAGLLWVDRVASSVRSAWEP</sequence>
<feature type="region of interest" description="Disordered" evidence="6">
    <location>
        <begin position="1"/>
        <end position="34"/>
    </location>
</feature>
<feature type="transmembrane region" description="Helical" evidence="7">
    <location>
        <begin position="242"/>
        <end position="264"/>
    </location>
</feature>
<evidence type="ECO:0000256" key="1">
    <source>
        <dbReference type="ARBA" id="ARBA00004651"/>
    </source>
</evidence>
<gene>
    <name evidence="9" type="ORF">E1269_31720</name>
</gene>
<protein>
    <recommendedName>
        <fullName evidence="8">Type II secretion system protein GspF domain-containing protein</fullName>
    </recommendedName>
</protein>
<evidence type="ECO:0000256" key="3">
    <source>
        <dbReference type="ARBA" id="ARBA00022692"/>
    </source>
</evidence>
<keyword evidence="2" id="KW-1003">Cell membrane</keyword>
<evidence type="ECO:0000259" key="8">
    <source>
        <dbReference type="Pfam" id="PF00482"/>
    </source>
</evidence>
<dbReference type="GO" id="GO:0005886">
    <property type="term" value="C:plasma membrane"/>
    <property type="evidence" value="ECO:0007669"/>
    <property type="project" value="UniProtKB-SubCell"/>
</dbReference>
<feature type="transmembrane region" description="Helical" evidence="7">
    <location>
        <begin position="84"/>
        <end position="100"/>
    </location>
</feature>
<evidence type="ECO:0000256" key="4">
    <source>
        <dbReference type="ARBA" id="ARBA00022989"/>
    </source>
</evidence>
<evidence type="ECO:0000256" key="2">
    <source>
        <dbReference type="ARBA" id="ARBA00022475"/>
    </source>
</evidence>
<evidence type="ECO:0000256" key="5">
    <source>
        <dbReference type="ARBA" id="ARBA00023136"/>
    </source>
</evidence>
<dbReference type="InParanoid" id="A0A4R5C7P7"/>
<dbReference type="PANTHER" id="PTHR35007:SF4">
    <property type="entry name" value="CONSERVED TRANSMEMBRANE PROTEIN-RELATED"/>
    <property type="match status" value="1"/>
</dbReference>
<keyword evidence="4 7" id="KW-1133">Transmembrane helix</keyword>
<dbReference type="Pfam" id="PF00482">
    <property type="entry name" value="T2SSF"/>
    <property type="match status" value="1"/>
</dbReference>
<name>A0A4R5C7P7_9ACTN</name>
<dbReference type="InterPro" id="IPR018076">
    <property type="entry name" value="T2SS_GspF_dom"/>
</dbReference>
<dbReference type="Proteomes" id="UP000294739">
    <property type="component" value="Unassembled WGS sequence"/>
</dbReference>
<comment type="caution">
    <text evidence="9">The sequence shown here is derived from an EMBL/GenBank/DDBJ whole genome shotgun (WGS) entry which is preliminary data.</text>
</comment>
<evidence type="ECO:0000313" key="9">
    <source>
        <dbReference type="EMBL" id="TDD94759.1"/>
    </source>
</evidence>
<keyword evidence="5 7" id="KW-0472">Membrane</keyword>
<feature type="transmembrane region" description="Helical" evidence="7">
    <location>
        <begin position="106"/>
        <end position="122"/>
    </location>
</feature>
<keyword evidence="3 7" id="KW-0812">Transmembrane</keyword>
<feature type="transmembrane region" description="Helical" evidence="7">
    <location>
        <begin position="276"/>
        <end position="297"/>
    </location>
</feature>
<dbReference type="EMBL" id="SMKZ01000103">
    <property type="protein sequence ID" value="TDD94759.1"/>
    <property type="molecule type" value="Genomic_DNA"/>
</dbReference>
<keyword evidence="10" id="KW-1185">Reference proteome</keyword>
<reference evidence="9 10" key="1">
    <citation type="submission" date="2019-03" db="EMBL/GenBank/DDBJ databases">
        <title>Draft genome sequences of novel Actinobacteria.</title>
        <authorList>
            <person name="Sahin N."/>
            <person name="Ay H."/>
            <person name="Saygin H."/>
        </authorList>
    </citation>
    <scope>NUCLEOTIDE SEQUENCE [LARGE SCALE GENOMIC DNA]</scope>
    <source>
        <strain evidence="9 10">5K138</strain>
    </source>
</reference>
<evidence type="ECO:0000256" key="7">
    <source>
        <dbReference type="SAM" id="Phobius"/>
    </source>
</evidence>
<feature type="domain" description="Type II secretion system protein GspF" evidence="8">
    <location>
        <begin position="142"/>
        <end position="262"/>
    </location>
</feature>
<proteinExistence type="predicted"/>
<evidence type="ECO:0000313" key="10">
    <source>
        <dbReference type="Proteomes" id="UP000294739"/>
    </source>
</evidence>
<comment type="subcellular location">
    <subcellularLocation>
        <location evidence="1">Cell membrane</location>
        <topology evidence="1">Multi-pass membrane protein</topology>
    </subcellularLocation>
</comment>
<feature type="compositionally biased region" description="Basic residues" evidence="6">
    <location>
        <begin position="14"/>
        <end position="28"/>
    </location>
</feature>
<organism evidence="9 10">
    <name type="scientific">Jiangella asiatica</name>
    <dbReference type="NCBI Taxonomy" id="2530372"/>
    <lineage>
        <taxon>Bacteria</taxon>
        <taxon>Bacillati</taxon>
        <taxon>Actinomycetota</taxon>
        <taxon>Actinomycetes</taxon>
        <taxon>Jiangellales</taxon>
        <taxon>Jiangellaceae</taxon>
        <taxon>Jiangella</taxon>
    </lineage>
</organism>
<evidence type="ECO:0000256" key="6">
    <source>
        <dbReference type="SAM" id="MobiDB-lite"/>
    </source>
</evidence>
<dbReference type="AlphaFoldDB" id="A0A4R5C7P7"/>
<accession>A0A4R5C7P7</accession>
<dbReference type="PANTHER" id="PTHR35007">
    <property type="entry name" value="INTEGRAL MEMBRANE PROTEIN-RELATED"/>
    <property type="match status" value="1"/>
</dbReference>
<dbReference type="OrthoDB" id="3830559at2"/>